<keyword evidence="8 9" id="KW-0472">Membrane</keyword>
<evidence type="ECO:0000256" key="1">
    <source>
        <dbReference type="ARBA" id="ARBA00004141"/>
    </source>
</evidence>
<evidence type="ECO:0000313" key="12">
    <source>
        <dbReference type="Proteomes" id="UP000827092"/>
    </source>
</evidence>
<dbReference type="Pfam" id="PF00137">
    <property type="entry name" value="ATP-synt_C"/>
    <property type="match status" value="2"/>
</dbReference>
<gene>
    <name evidence="11" type="ORF">JTE90_017751</name>
</gene>
<accession>A0AAV6UKZ1</accession>
<keyword evidence="6 9" id="KW-1133">Transmembrane helix</keyword>
<dbReference type="GO" id="GO:0033179">
    <property type="term" value="C:proton-transporting V-type ATPase, V0 domain"/>
    <property type="evidence" value="ECO:0007669"/>
    <property type="project" value="InterPro"/>
</dbReference>
<evidence type="ECO:0000259" key="10">
    <source>
        <dbReference type="Pfam" id="PF00137"/>
    </source>
</evidence>
<evidence type="ECO:0000256" key="9">
    <source>
        <dbReference type="RuleBase" id="RU363060"/>
    </source>
</evidence>
<dbReference type="PRINTS" id="PR00122">
    <property type="entry name" value="VACATPASE"/>
</dbReference>
<name>A0AAV6UKZ1_9ARAC</name>
<dbReference type="SUPFAM" id="SSF81333">
    <property type="entry name" value="F1F0 ATP synthase subunit C"/>
    <property type="match status" value="2"/>
</dbReference>
<dbReference type="AlphaFoldDB" id="A0AAV6UKZ1"/>
<dbReference type="Gene3D" id="1.20.120.610">
    <property type="entry name" value="lithium bound rotor ring of v- atpase"/>
    <property type="match status" value="1"/>
</dbReference>
<dbReference type="CDD" id="cd18175">
    <property type="entry name" value="ATP-synt_Vo_c_ATP6C_rpt1"/>
    <property type="match status" value="1"/>
</dbReference>
<feature type="domain" description="V-ATPase proteolipid subunit C-like" evidence="10">
    <location>
        <begin position="106"/>
        <end position="165"/>
    </location>
</feature>
<keyword evidence="4 9" id="KW-0812">Transmembrane</keyword>
<dbReference type="GO" id="GO:0007035">
    <property type="term" value="P:vacuolar acidification"/>
    <property type="evidence" value="ECO:0007669"/>
    <property type="project" value="UniProtKB-ARBA"/>
</dbReference>
<feature type="transmembrane region" description="Helical" evidence="9">
    <location>
        <begin position="20"/>
        <end position="41"/>
    </location>
</feature>
<protein>
    <recommendedName>
        <fullName evidence="9">V-type proton ATPase proteolipid subunit</fullName>
    </recommendedName>
</protein>
<reference evidence="11 12" key="1">
    <citation type="journal article" date="2022" name="Nat. Ecol. Evol.">
        <title>A masculinizing supergene underlies an exaggerated male reproductive morph in a spider.</title>
        <authorList>
            <person name="Hendrickx F."/>
            <person name="De Corte Z."/>
            <person name="Sonet G."/>
            <person name="Van Belleghem S.M."/>
            <person name="Kostlbacher S."/>
            <person name="Vangestel C."/>
        </authorList>
    </citation>
    <scope>NUCLEOTIDE SEQUENCE [LARGE SCALE GENOMIC DNA]</scope>
    <source>
        <strain evidence="11">W744_W776</strain>
    </source>
</reference>
<comment type="function">
    <text evidence="9">Proton-conducting pore forming of the V0 complex of vacuolar(H+)-ATPase (V-ATPase), a multisubunit enzyme composed of a peripheral complex (V1) that hydrolyzes ATP and a membrane integral complex (V0) that translocates protons. V-ATPase is responsible for acidifying and maintaining the pH of intracellular compartments and in some cell types, is targeted to the plasma membrane, where it is responsible for acidifying the extracellular environment.</text>
</comment>
<organism evidence="11 12">
    <name type="scientific">Oedothorax gibbosus</name>
    <dbReference type="NCBI Taxonomy" id="931172"/>
    <lineage>
        <taxon>Eukaryota</taxon>
        <taxon>Metazoa</taxon>
        <taxon>Ecdysozoa</taxon>
        <taxon>Arthropoda</taxon>
        <taxon>Chelicerata</taxon>
        <taxon>Arachnida</taxon>
        <taxon>Araneae</taxon>
        <taxon>Araneomorphae</taxon>
        <taxon>Entelegynae</taxon>
        <taxon>Araneoidea</taxon>
        <taxon>Linyphiidae</taxon>
        <taxon>Erigoninae</taxon>
        <taxon>Oedothorax</taxon>
    </lineage>
</organism>
<dbReference type="Proteomes" id="UP000827092">
    <property type="component" value="Unassembled WGS sequence"/>
</dbReference>
<dbReference type="PANTHER" id="PTHR10263">
    <property type="entry name" value="V-TYPE PROTON ATPASE PROTEOLIPID SUBUNIT"/>
    <property type="match status" value="1"/>
</dbReference>
<dbReference type="FunFam" id="1.20.120.610:FF:000001">
    <property type="entry name" value="V-type proton ATPase proteolipid subunit"/>
    <property type="match status" value="1"/>
</dbReference>
<keyword evidence="9" id="KW-0926">Vacuole</keyword>
<comment type="caution">
    <text evidence="11">The sequence shown here is derived from an EMBL/GenBank/DDBJ whole genome shotgun (WGS) entry which is preliminary data.</text>
</comment>
<feature type="transmembrane region" description="Helical" evidence="9">
    <location>
        <begin position="143"/>
        <end position="166"/>
    </location>
</feature>
<evidence type="ECO:0000313" key="11">
    <source>
        <dbReference type="EMBL" id="KAG8184896.1"/>
    </source>
</evidence>
<evidence type="ECO:0000256" key="3">
    <source>
        <dbReference type="ARBA" id="ARBA00022448"/>
    </source>
</evidence>
<feature type="transmembrane region" description="Helical" evidence="9">
    <location>
        <begin position="102"/>
        <end position="123"/>
    </location>
</feature>
<keyword evidence="12" id="KW-1185">Reference proteome</keyword>
<dbReference type="NCBIfam" id="TIGR01100">
    <property type="entry name" value="V_ATP_synt_C"/>
    <property type="match status" value="1"/>
</dbReference>
<feature type="domain" description="V-ATPase proteolipid subunit C-like" evidence="10">
    <location>
        <begin position="27"/>
        <end position="86"/>
    </location>
</feature>
<keyword evidence="3 9" id="KW-0813">Transport</keyword>
<feature type="transmembrane region" description="Helical" evidence="9">
    <location>
        <begin position="61"/>
        <end position="90"/>
    </location>
</feature>
<evidence type="ECO:0000256" key="5">
    <source>
        <dbReference type="ARBA" id="ARBA00022781"/>
    </source>
</evidence>
<dbReference type="GO" id="GO:0005774">
    <property type="term" value="C:vacuolar membrane"/>
    <property type="evidence" value="ECO:0007669"/>
    <property type="project" value="UniProtKB-SubCell"/>
</dbReference>
<dbReference type="InterPro" id="IPR002379">
    <property type="entry name" value="ATPase_proteolipid_c-like_dom"/>
</dbReference>
<evidence type="ECO:0000256" key="8">
    <source>
        <dbReference type="ARBA" id="ARBA00023136"/>
    </source>
</evidence>
<dbReference type="GO" id="GO:0046961">
    <property type="term" value="F:proton-transporting ATPase activity, rotational mechanism"/>
    <property type="evidence" value="ECO:0007669"/>
    <property type="project" value="InterPro"/>
</dbReference>
<keyword evidence="5 9" id="KW-0375">Hydrogen ion transport</keyword>
<dbReference type="InterPro" id="IPR011555">
    <property type="entry name" value="ATPase_proteolipid_su_C_euk"/>
</dbReference>
<evidence type="ECO:0000256" key="4">
    <source>
        <dbReference type="ARBA" id="ARBA00022692"/>
    </source>
</evidence>
<evidence type="ECO:0000256" key="6">
    <source>
        <dbReference type="ARBA" id="ARBA00022989"/>
    </source>
</evidence>
<comment type="subcellular location">
    <subcellularLocation>
        <location evidence="1">Membrane</location>
        <topology evidence="1">Multi-pass membrane protein</topology>
    </subcellularLocation>
    <subcellularLocation>
        <location evidence="9">Vacuole membrane</location>
        <topology evidence="9">Multi-pass membrane protein</topology>
    </subcellularLocation>
</comment>
<evidence type="ECO:0000256" key="7">
    <source>
        <dbReference type="ARBA" id="ARBA00023065"/>
    </source>
</evidence>
<dbReference type="CDD" id="cd18176">
    <property type="entry name" value="ATP-synt_Vo_c_ATP6C_rpt2"/>
    <property type="match status" value="1"/>
</dbReference>
<comment type="similarity">
    <text evidence="2 9">Belongs to the V-ATPase proteolipid subunit family.</text>
</comment>
<sequence>MAKENEATFDMQMMVKNQIYSPFFGVIGASMSMIFTAYGAAYGTWKAGVSISTAGTIKPDIIIKSLLPVVMASIISIYGLVASVLIANAIKSTSDGYTLFKGLLHLGSGITVGVTGLSAGWAIGDVGAEGVRDVVHQSALFVGMVLILIFCEVLGLYGLIVGLILCTKE</sequence>
<keyword evidence="7 9" id="KW-0406">Ion transport</keyword>
<dbReference type="EMBL" id="JAFNEN010000354">
    <property type="protein sequence ID" value="KAG8184896.1"/>
    <property type="molecule type" value="Genomic_DNA"/>
</dbReference>
<evidence type="ECO:0000256" key="2">
    <source>
        <dbReference type="ARBA" id="ARBA00007296"/>
    </source>
</evidence>
<comment type="subunit">
    <text evidence="9">V-ATPase is a heteromultimeric enzyme made up of two complexes: the ATP-hydrolytic V1 complex and the proton translocation V0 complex. The V1 complex consists of three catalytic AB heterodimers that form a heterohexamer, three peripheral stalks each consisting of EG heterodimers, one central rotor including subunits D and F, and the regulatory subunits C and H. The proton translocation complex V0 consists of the proton transport subunit a, a ring of proteolipid subunits c9c'', rotary subunit d, subunits e and f, and the accessory subunits.</text>
</comment>
<dbReference type="InterPro" id="IPR035921">
    <property type="entry name" value="F/V-ATP_Csub_sf"/>
</dbReference>
<proteinExistence type="inferred from homology"/>
<dbReference type="InterPro" id="IPR000245">
    <property type="entry name" value="ATPase_proteolipid_csu"/>
</dbReference>